<reference evidence="3" key="1">
    <citation type="submission" date="2010-08" db="EMBL/GenBank/DDBJ databases">
        <authorList>
            <consortium name="Caenorhabditis japonica Sequencing Consortium"/>
            <person name="Wilson R.K."/>
        </authorList>
    </citation>
    <scope>NUCLEOTIDE SEQUENCE [LARGE SCALE GENOMIC DNA]</scope>
    <source>
        <strain evidence="3">DF5081</strain>
    </source>
</reference>
<evidence type="ECO:0000256" key="1">
    <source>
        <dbReference type="ARBA" id="ARBA00029457"/>
    </source>
</evidence>
<proteinExistence type="inferred from homology"/>
<dbReference type="EnsemblMetazoa" id="CJA01197.1">
    <property type="protein sequence ID" value="CJA01197.1"/>
    <property type="gene ID" value="WBGene00120401"/>
</dbReference>
<sequence>MADNYLRQVIDHAQHNQRLKGTMGGIFYQTAYAAAGAGTGGLLAGPLGAMLGTMVGAVYGYANSNDYSNVFGIIRELDDEERESLTSTIRNQVGGMTFTQFVEWFKDLDHQATFMQLLFTYLASTQRSSTSRR</sequence>
<dbReference type="AlphaFoldDB" id="A0A8R1HI43"/>
<comment type="similarity">
    <text evidence="1">Belongs to the C19orf12 family.</text>
</comment>
<name>A0A8R1HI43_CAEJA</name>
<dbReference type="Proteomes" id="UP000005237">
    <property type="component" value="Unassembled WGS sequence"/>
</dbReference>
<dbReference type="PANTHER" id="PTHR31493">
    <property type="entry name" value="NAZO FAMILY MEMBER"/>
    <property type="match status" value="1"/>
</dbReference>
<reference evidence="2" key="2">
    <citation type="submission" date="2022-06" db="UniProtKB">
        <authorList>
            <consortium name="EnsemblMetazoa"/>
        </authorList>
    </citation>
    <scope>IDENTIFICATION</scope>
    <source>
        <strain evidence="2">DF5081</strain>
    </source>
</reference>
<evidence type="ECO:0000313" key="2">
    <source>
        <dbReference type="EnsemblMetazoa" id="CJA01197.1"/>
    </source>
</evidence>
<accession>A0A8R1HI43</accession>
<organism evidence="2 3">
    <name type="scientific">Caenorhabditis japonica</name>
    <dbReference type="NCBI Taxonomy" id="281687"/>
    <lineage>
        <taxon>Eukaryota</taxon>
        <taxon>Metazoa</taxon>
        <taxon>Ecdysozoa</taxon>
        <taxon>Nematoda</taxon>
        <taxon>Chromadorea</taxon>
        <taxon>Rhabditida</taxon>
        <taxon>Rhabditina</taxon>
        <taxon>Rhabditomorpha</taxon>
        <taxon>Rhabditoidea</taxon>
        <taxon>Rhabditidae</taxon>
        <taxon>Peloderinae</taxon>
        <taxon>Caenorhabditis</taxon>
    </lineage>
</organism>
<evidence type="ECO:0000313" key="3">
    <source>
        <dbReference type="Proteomes" id="UP000005237"/>
    </source>
</evidence>
<dbReference type="Pfam" id="PF20721">
    <property type="entry name" value="C19orf12"/>
    <property type="match status" value="1"/>
</dbReference>
<dbReference type="PANTHER" id="PTHR31493:SF1">
    <property type="entry name" value="PROTEIN C19ORF12"/>
    <property type="match status" value="1"/>
</dbReference>
<protein>
    <submittedName>
        <fullName evidence="2">Uncharacterized protein</fullName>
    </submittedName>
</protein>
<dbReference type="InterPro" id="IPR033369">
    <property type="entry name" value="C19orf12"/>
</dbReference>
<dbReference type="OMA" id="QVIDHAQ"/>
<keyword evidence="3" id="KW-1185">Reference proteome</keyword>